<protein>
    <submittedName>
        <fullName evidence="2">Zinc finger protein</fullName>
    </submittedName>
</protein>
<dbReference type="EMBL" id="AZIM01002857">
    <property type="protein sequence ID" value="ETE63215.1"/>
    <property type="molecule type" value="Genomic_DNA"/>
</dbReference>
<dbReference type="AlphaFoldDB" id="V8NMC8"/>
<accession>V8NMC8</accession>
<reference evidence="2 3" key="1">
    <citation type="journal article" date="2013" name="Proc. Natl. Acad. Sci. U.S.A.">
        <title>The king cobra genome reveals dynamic gene evolution and adaptation in the snake venom system.</title>
        <authorList>
            <person name="Vonk F.J."/>
            <person name="Casewell N.R."/>
            <person name="Henkel C.V."/>
            <person name="Heimberg A.M."/>
            <person name="Jansen H.J."/>
            <person name="McCleary R.J."/>
            <person name="Kerkkamp H.M."/>
            <person name="Vos R.A."/>
            <person name="Guerreiro I."/>
            <person name="Calvete J.J."/>
            <person name="Wuster W."/>
            <person name="Woods A.E."/>
            <person name="Logan J.M."/>
            <person name="Harrison R.A."/>
            <person name="Castoe T.A."/>
            <person name="de Koning A.P."/>
            <person name="Pollock D.D."/>
            <person name="Yandell M."/>
            <person name="Calderon D."/>
            <person name="Renjifo C."/>
            <person name="Currier R.B."/>
            <person name="Salgado D."/>
            <person name="Pla D."/>
            <person name="Sanz L."/>
            <person name="Hyder A.S."/>
            <person name="Ribeiro J.M."/>
            <person name="Arntzen J.W."/>
            <person name="van den Thillart G.E."/>
            <person name="Boetzer M."/>
            <person name="Pirovano W."/>
            <person name="Dirks R.P."/>
            <person name="Spaink H.P."/>
            <person name="Duboule D."/>
            <person name="McGlinn E."/>
            <person name="Kini R.M."/>
            <person name="Richardson M.K."/>
        </authorList>
    </citation>
    <scope>NUCLEOTIDE SEQUENCE</scope>
    <source>
        <tissue evidence="2">Blood</tissue>
    </source>
</reference>
<keyword evidence="3" id="KW-1185">Reference proteome</keyword>
<evidence type="ECO:0000256" key="1">
    <source>
        <dbReference type="SAM" id="MobiDB-lite"/>
    </source>
</evidence>
<feature type="region of interest" description="Disordered" evidence="1">
    <location>
        <begin position="1"/>
        <end position="52"/>
    </location>
</feature>
<feature type="region of interest" description="Disordered" evidence="1">
    <location>
        <begin position="264"/>
        <end position="302"/>
    </location>
</feature>
<organism evidence="2 3">
    <name type="scientific">Ophiophagus hannah</name>
    <name type="common">King cobra</name>
    <name type="synonym">Naja hannah</name>
    <dbReference type="NCBI Taxonomy" id="8665"/>
    <lineage>
        <taxon>Eukaryota</taxon>
        <taxon>Metazoa</taxon>
        <taxon>Chordata</taxon>
        <taxon>Craniata</taxon>
        <taxon>Vertebrata</taxon>
        <taxon>Euteleostomi</taxon>
        <taxon>Lepidosauria</taxon>
        <taxon>Squamata</taxon>
        <taxon>Bifurcata</taxon>
        <taxon>Unidentata</taxon>
        <taxon>Episquamata</taxon>
        <taxon>Toxicofera</taxon>
        <taxon>Serpentes</taxon>
        <taxon>Colubroidea</taxon>
        <taxon>Elapidae</taxon>
        <taxon>Elapinae</taxon>
        <taxon>Ophiophagus</taxon>
    </lineage>
</organism>
<evidence type="ECO:0000313" key="3">
    <source>
        <dbReference type="Proteomes" id="UP000018936"/>
    </source>
</evidence>
<sequence>MKQGRQETTRSRHERPEDVKNLSCAVRLEYTADGLQGPGSQEGQRETCKTMQQRWETQWQEFLRTLQPSQPGAGNPTPSEASPWEDPKAFLASFEQGSMSLQETGAPLQTMEQGLIQPGQRTIFWQVLQEENGSTDCLGRTLADNTQWTFPATSNIHGLRWEFQVDKTSTKGKNEWCDISDDLTTAVEKNPTAQTEGGKALPPKQGRKCCYKSGFVEMQGKPCPCPSLEETIQQKHYLDKPQRIHSAEQEAELLEVRKDFRLGDGLMGCPKNQPSEESRERPKEEKDGKSRKAVKRDQGIQTEGRRYRCAQCGKSFRHRQTVSIRRRHCSNIRVSMKDNDRLSASFFW</sequence>
<dbReference type="OrthoDB" id="9411774at2759"/>
<dbReference type="Proteomes" id="UP000018936">
    <property type="component" value="Unassembled WGS sequence"/>
</dbReference>
<evidence type="ECO:0000313" key="2">
    <source>
        <dbReference type="EMBL" id="ETE63215.1"/>
    </source>
</evidence>
<comment type="caution">
    <text evidence="2">The sequence shown here is derived from an EMBL/GenBank/DDBJ whole genome shotgun (WGS) entry which is preliminary data.</text>
</comment>
<feature type="non-terminal residue" evidence="2">
    <location>
        <position position="1"/>
    </location>
</feature>
<feature type="compositionally biased region" description="Basic and acidic residues" evidence="1">
    <location>
        <begin position="1"/>
        <end position="20"/>
    </location>
</feature>
<gene>
    <name evidence="2" type="primary">ZNF567</name>
    <name evidence="2" type="ORF">L345_11024</name>
</gene>
<feature type="compositionally biased region" description="Basic and acidic residues" evidence="1">
    <location>
        <begin position="274"/>
        <end position="302"/>
    </location>
</feature>
<name>V8NMC8_OPHHA</name>
<proteinExistence type="predicted"/>